<protein>
    <recommendedName>
        <fullName evidence="2">Ubiquitin-like-conjugating enzyme ATG10</fullName>
    </recommendedName>
    <alternativeName>
        <fullName evidence="7">Autophagy-related protein 10</fullName>
    </alternativeName>
</protein>
<dbReference type="Pfam" id="PF03987">
    <property type="entry name" value="Autophagy_act_C"/>
    <property type="match status" value="1"/>
</dbReference>
<evidence type="ECO:0000256" key="1">
    <source>
        <dbReference type="ARBA" id="ARBA00005696"/>
    </source>
</evidence>
<name>A0A8H7T9J0_9HELO</name>
<sequence length="256" mass="29079">MGHHDDYRQWPFLNQEEFELACAFFDQRYVRAKLGPTRKVFKIRSRRVATTGNSYIEILRLLQPPDDADDLSRALEMLGGGNGGLGRGHEEKMDGSMLIDSVDEDMDHEALRPVSTIKDPGIDNEPLPQYTQYSHQPYVTYEIHLHPTYSMPTLWFTLHDLPMGEPTFDLESVYRYLVPPEFKSKLRAAGITGGVSAAPHPITDVPAFFIHPCQTKEAMENFDCPMEKYLMLWMGLVGGCVGLWVPPEMAQEDNSN</sequence>
<keyword evidence="3" id="KW-0808">Transferase</keyword>
<evidence type="ECO:0000313" key="10">
    <source>
        <dbReference type="Proteomes" id="UP000664132"/>
    </source>
</evidence>
<keyword evidence="4" id="KW-0833">Ubl conjugation pathway</keyword>
<dbReference type="Proteomes" id="UP000664132">
    <property type="component" value="Unassembled WGS sequence"/>
</dbReference>
<evidence type="ECO:0000256" key="2">
    <source>
        <dbReference type="ARBA" id="ARBA00021099"/>
    </source>
</evidence>
<keyword evidence="8" id="KW-1133">Transmembrane helix</keyword>
<keyword evidence="5" id="KW-0653">Protein transport</keyword>
<evidence type="ECO:0000256" key="5">
    <source>
        <dbReference type="ARBA" id="ARBA00022927"/>
    </source>
</evidence>
<dbReference type="GO" id="GO:0061651">
    <property type="term" value="F:Atg12 conjugating enzyme activity"/>
    <property type="evidence" value="ECO:0007669"/>
    <property type="project" value="TreeGrafter"/>
</dbReference>
<dbReference type="EMBL" id="JAFJYH010000240">
    <property type="protein sequence ID" value="KAG4414992.1"/>
    <property type="molecule type" value="Genomic_DNA"/>
</dbReference>
<comment type="caution">
    <text evidence="9">The sequence shown here is derived from an EMBL/GenBank/DDBJ whole genome shotgun (WGS) entry which is preliminary data.</text>
</comment>
<keyword evidence="6" id="KW-0072">Autophagy</keyword>
<accession>A0A8H7T9J0</accession>
<dbReference type="Gene3D" id="3.30.1460.50">
    <property type="match status" value="1"/>
</dbReference>
<comment type="similarity">
    <text evidence="1">Belongs to the ATG10 family.</text>
</comment>
<keyword evidence="8" id="KW-0472">Membrane</keyword>
<dbReference type="GO" id="GO:0032446">
    <property type="term" value="P:protein modification by small protein conjugation"/>
    <property type="evidence" value="ECO:0007669"/>
    <property type="project" value="TreeGrafter"/>
</dbReference>
<proteinExistence type="inferred from homology"/>
<keyword evidence="10" id="KW-1185">Reference proteome</keyword>
<evidence type="ECO:0000313" key="9">
    <source>
        <dbReference type="EMBL" id="KAG4414992.1"/>
    </source>
</evidence>
<dbReference type="GO" id="GO:0015031">
    <property type="term" value="P:protein transport"/>
    <property type="evidence" value="ECO:0007669"/>
    <property type="project" value="UniProtKB-KW"/>
</dbReference>
<dbReference type="PANTHER" id="PTHR14957:SF1">
    <property type="entry name" value="UBIQUITIN-LIKE-CONJUGATING ENZYME ATG10"/>
    <property type="match status" value="1"/>
</dbReference>
<dbReference type="AlphaFoldDB" id="A0A8H7T9J0"/>
<dbReference type="InterPro" id="IPR007135">
    <property type="entry name" value="Atg3/Atg10"/>
</dbReference>
<keyword evidence="8" id="KW-0812">Transmembrane</keyword>
<evidence type="ECO:0000256" key="7">
    <source>
        <dbReference type="ARBA" id="ARBA00029833"/>
    </source>
</evidence>
<dbReference type="PANTHER" id="PTHR14957">
    <property type="entry name" value="UBIQUITIN-LIKE-CONJUGATING ENZYME ATG10"/>
    <property type="match status" value="1"/>
</dbReference>
<evidence type="ECO:0000256" key="3">
    <source>
        <dbReference type="ARBA" id="ARBA00022679"/>
    </source>
</evidence>
<keyword evidence="5" id="KW-0813">Transport</keyword>
<organism evidence="9 10">
    <name type="scientific">Cadophora malorum</name>
    <dbReference type="NCBI Taxonomy" id="108018"/>
    <lineage>
        <taxon>Eukaryota</taxon>
        <taxon>Fungi</taxon>
        <taxon>Dikarya</taxon>
        <taxon>Ascomycota</taxon>
        <taxon>Pezizomycotina</taxon>
        <taxon>Leotiomycetes</taxon>
        <taxon>Helotiales</taxon>
        <taxon>Ploettnerulaceae</taxon>
        <taxon>Cadophora</taxon>
    </lineage>
</organism>
<dbReference type="GO" id="GO:0005829">
    <property type="term" value="C:cytosol"/>
    <property type="evidence" value="ECO:0007669"/>
    <property type="project" value="TreeGrafter"/>
</dbReference>
<evidence type="ECO:0000256" key="4">
    <source>
        <dbReference type="ARBA" id="ARBA00022786"/>
    </source>
</evidence>
<evidence type="ECO:0000256" key="8">
    <source>
        <dbReference type="SAM" id="Phobius"/>
    </source>
</evidence>
<dbReference type="GO" id="GO:0000045">
    <property type="term" value="P:autophagosome assembly"/>
    <property type="evidence" value="ECO:0007669"/>
    <property type="project" value="TreeGrafter"/>
</dbReference>
<dbReference type="GO" id="GO:0000422">
    <property type="term" value="P:autophagy of mitochondrion"/>
    <property type="evidence" value="ECO:0007669"/>
    <property type="project" value="TreeGrafter"/>
</dbReference>
<gene>
    <name evidence="9" type="ORF">IFR04_011866</name>
</gene>
<feature type="transmembrane region" description="Helical" evidence="8">
    <location>
        <begin position="229"/>
        <end position="246"/>
    </location>
</feature>
<evidence type="ECO:0000256" key="6">
    <source>
        <dbReference type="ARBA" id="ARBA00023006"/>
    </source>
</evidence>
<dbReference type="OrthoDB" id="4089664at2759"/>
<reference evidence="9" key="1">
    <citation type="submission" date="2021-02" db="EMBL/GenBank/DDBJ databases">
        <title>Genome sequence Cadophora malorum strain M34.</title>
        <authorList>
            <person name="Stefanovic E."/>
            <person name="Vu D."/>
            <person name="Scully C."/>
            <person name="Dijksterhuis J."/>
            <person name="Roader J."/>
            <person name="Houbraken J."/>
        </authorList>
    </citation>
    <scope>NUCLEOTIDE SEQUENCE</scope>
    <source>
        <strain evidence="9">M34</strain>
    </source>
</reference>